<keyword evidence="2" id="KW-1185">Reference proteome</keyword>
<gene>
    <name evidence="1" type="ORF">NCTC13336_01875</name>
</gene>
<dbReference type="Proteomes" id="UP000254293">
    <property type="component" value="Unassembled WGS sequence"/>
</dbReference>
<reference evidence="1 2" key="1">
    <citation type="submission" date="2018-06" db="EMBL/GenBank/DDBJ databases">
        <authorList>
            <consortium name="Pathogen Informatics"/>
            <person name="Doyle S."/>
        </authorList>
    </citation>
    <scope>NUCLEOTIDE SEQUENCE [LARGE SCALE GENOMIC DNA]</scope>
    <source>
        <strain evidence="1 2">NCTC13336</strain>
    </source>
</reference>
<evidence type="ECO:0000313" key="2">
    <source>
        <dbReference type="Proteomes" id="UP000254293"/>
    </source>
</evidence>
<proteinExistence type="predicted"/>
<organism evidence="1 2">
    <name type="scientific">Kingella potus</name>
    <dbReference type="NCBI Taxonomy" id="265175"/>
    <lineage>
        <taxon>Bacteria</taxon>
        <taxon>Pseudomonadati</taxon>
        <taxon>Pseudomonadota</taxon>
        <taxon>Betaproteobacteria</taxon>
        <taxon>Neisseriales</taxon>
        <taxon>Neisseriaceae</taxon>
        <taxon>Kingella</taxon>
    </lineage>
</organism>
<evidence type="ECO:0000313" key="1">
    <source>
        <dbReference type="EMBL" id="STR02987.1"/>
    </source>
</evidence>
<protein>
    <submittedName>
        <fullName evidence="1">Uncharacterized protein</fullName>
    </submittedName>
</protein>
<sequence>MASLFLNTIATPLCPGLKTFQRRCLININSYDFQLIDINTVIMLSICNSRFQYLLNQLSTFFRTKCQNIQCLGNILTTNQIYNQASFLRRNPCIFMT</sequence>
<dbReference type="AlphaFoldDB" id="A0A377R2I8"/>
<dbReference type="EMBL" id="UGJJ01000002">
    <property type="protein sequence ID" value="STR02987.1"/>
    <property type="molecule type" value="Genomic_DNA"/>
</dbReference>
<name>A0A377R2I8_9NEIS</name>
<accession>A0A377R2I8</accession>